<evidence type="ECO:0000313" key="2">
    <source>
        <dbReference type="Proteomes" id="UP000325536"/>
    </source>
</evidence>
<name>A0A5P3MPM0_NEIAN</name>
<accession>A0A5P3MPM0</accession>
<proteinExistence type="predicted"/>
<evidence type="ECO:0000313" key="1">
    <source>
        <dbReference type="EMBL" id="QEY23474.1"/>
    </source>
</evidence>
<dbReference type="Proteomes" id="UP000325536">
    <property type="component" value="Chromosome"/>
</dbReference>
<protein>
    <submittedName>
        <fullName evidence="1">Uncharacterized protein</fullName>
    </submittedName>
</protein>
<dbReference type="EMBL" id="CP031699">
    <property type="protein sequence ID" value="QEY23474.1"/>
    <property type="molecule type" value="Genomic_DNA"/>
</dbReference>
<reference evidence="1 2" key="1">
    <citation type="submission" date="2018-08" db="EMBL/GenBank/DDBJ databases">
        <title>Neisseria animalis ATCC 49930 complete genome.</title>
        <authorList>
            <person name="Veseli I.A."/>
            <person name="Mascarenhas dos Santos A.C."/>
            <person name="Buttler R."/>
            <person name="Pombert J.-F."/>
        </authorList>
    </citation>
    <scope>NUCLEOTIDE SEQUENCE [LARGE SCALE GENOMIC DNA]</scope>
    <source>
        <strain evidence="1 2">ATCC 49930</strain>
    </source>
</reference>
<keyword evidence="2" id="KW-1185">Reference proteome</keyword>
<sequence length="89" mass="9978">MPCRTMCTVCGFAALSHSYFIRLYFVCRLVALPDYCGGWEKSNYHFFADGLIMPVSGKPFVFEHHERAVCCGLSRAVSQRGRKGGADCF</sequence>
<dbReference type="AlphaFoldDB" id="A0A5P3MPM0"/>
<organism evidence="1 2">
    <name type="scientific">Neisseria animalis</name>
    <dbReference type="NCBI Taxonomy" id="492"/>
    <lineage>
        <taxon>Bacteria</taxon>
        <taxon>Pseudomonadati</taxon>
        <taxon>Pseudomonadota</taxon>
        <taxon>Betaproteobacteria</taxon>
        <taxon>Neisseriales</taxon>
        <taxon>Neisseriaceae</taxon>
        <taxon>Neisseria</taxon>
    </lineage>
</organism>
<dbReference type="KEGG" id="naq:D0T90_02315"/>
<gene>
    <name evidence="1" type="ORF">D0T90_02315</name>
</gene>